<name>A0A1T4WJH1_9BACT</name>
<keyword evidence="2" id="KW-1133">Transmembrane helix</keyword>
<dbReference type="STRING" id="48467.SAMN02745166_00295"/>
<reference evidence="4" key="1">
    <citation type="submission" date="2017-02" db="EMBL/GenBank/DDBJ databases">
        <authorList>
            <person name="Varghese N."/>
            <person name="Submissions S."/>
        </authorList>
    </citation>
    <scope>NUCLEOTIDE SEQUENCE [LARGE SCALE GENOMIC DNA]</scope>
    <source>
        <strain evidence="4">ATCC 700200</strain>
    </source>
</reference>
<keyword evidence="4" id="KW-1185">Reference proteome</keyword>
<dbReference type="RefSeq" id="WP_078811522.1">
    <property type="nucleotide sequence ID" value="NZ_FUYE01000001.1"/>
</dbReference>
<keyword evidence="2" id="KW-0812">Transmembrane</keyword>
<organism evidence="3 4">
    <name type="scientific">Prosthecobacter debontii</name>
    <dbReference type="NCBI Taxonomy" id="48467"/>
    <lineage>
        <taxon>Bacteria</taxon>
        <taxon>Pseudomonadati</taxon>
        <taxon>Verrucomicrobiota</taxon>
        <taxon>Verrucomicrobiia</taxon>
        <taxon>Verrucomicrobiales</taxon>
        <taxon>Verrucomicrobiaceae</taxon>
        <taxon>Prosthecobacter</taxon>
    </lineage>
</organism>
<evidence type="ECO:0008006" key="5">
    <source>
        <dbReference type="Google" id="ProtNLM"/>
    </source>
</evidence>
<dbReference type="OrthoDB" id="191830at2"/>
<keyword evidence="2" id="KW-0472">Membrane</keyword>
<evidence type="ECO:0000256" key="1">
    <source>
        <dbReference type="SAM" id="MobiDB-lite"/>
    </source>
</evidence>
<accession>A0A1T4WJH1</accession>
<evidence type="ECO:0000256" key="2">
    <source>
        <dbReference type="SAM" id="Phobius"/>
    </source>
</evidence>
<feature type="region of interest" description="Disordered" evidence="1">
    <location>
        <begin position="42"/>
        <end position="64"/>
    </location>
</feature>
<gene>
    <name evidence="3" type="ORF">SAMN02745166_00295</name>
</gene>
<dbReference type="AlphaFoldDB" id="A0A1T4WJH1"/>
<feature type="compositionally biased region" description="Pro residues" evidence="1">
    <location>
        <begin position="49"/>
        <end position="64"/>
    </location>
</feature>
<evidence type="ECO:0000313" key="4">
    <source>
        <dbReference type="Proteomes" id="UP000190774"/>
    </source>
</evidence>
<proteinExistence type="predicted"/>
<dbReference type="Proteomes" id="UP000190774">
    <property type="component" value="Unassembled WGS sequence"/>
</dbReference>
<feature type="transmembrane region" description="Helical" evidence="2">
    <location>
        <begin position="12"/>
        <end position="31"/>
    </location>
</feature>
<dbReference type="EMBL" id="FUYE01000001">
    <property type="protein sequence ID" value="SKA77045.1"/>
    <property type="molecule type" value="Genomic_DNA"/>
</dbReference>
<protein>
    <recommendedName>
        <fullName evidence="5">Type II secretion system protein GspG C-terminal domain-containing protein</fullName>
    </recommendedName>
</protein>
<evidence type="ECO:0000313" key="3">
    <source>
        <dbReference type="EMBL" id="SKA77045.1"/>
    </source>
</evidence>
<sequence>MFSLPQRPGPYLIALLLIILGVLSFWMLKVLNDPAIQQAVQKNKSPTSSLPPQPTAPLAVPAPPPLSDQPIDPAFVQMHEEMLLPETPPERELEILQELMSLHQKAMKDSSFGDNADVTQALVGQSVQGIWLPRQSPRIQDGRLLDRWGTPYWFHANTGSQVEIRSAGPDRNLFSPDDIILNGSPAGFGATPAQP</sequence>